<evidence type="ECO:0000313" key="1">
    <source>
        <dbReference type="EMBL" id="CAK5118833.1"/>
    </source>
</evidence>
<protein>
    <submittedName>
        <fullName evidence="1">Uncharacterized protein</fullName>
    </submittedName>
</protein>
<evidence type="ECO:0000313" key="2">
    <source>
        <dbReference type="Proteomes" id="UP001497535"/>
    </source>
</evidence>
<gene>
    <name evidence="1" type="ORF">MENTE1834_LOCUS46364</name>
</gene>
<reference evidence="1" key="1">
    <citation type="submission" date="2023-11" db="EMBL/GenBank/DDBJ databases">
        <authorList>
            <person name="Poullet M."/>
        </authorList>
    </citation>
    <scope>NUCLEOTIDE SEQUENCE</scope>
    <source>
        <strain evidence="1">E1834</strain>
    </source>
</reference>
<sequence>MPTTISVSPAVPVNFLVRYINLISSQDKLVVNGVDLVNEDELSPSQHRELQRYIDANAHLLGFLDKEKEQEEELKKKYHAQGEPWNIHRSNIGYGTSLSGTGKGGAKGGSGGDGLSAYGNGRKHQQNGGTSPFDDLLDYRPTSTTQSLSIGTPMSLSDYYGGPGGKRKGVSWSDVVDPDHAIAGDVTPTTTTDTTMPAATTARSYSVSIKISL</sequence>
<proteinExistence type="predicted"/>
<dbReference type="Proteomes" id="UP001497535">
    <property type="component" value="Unassembled WGS sequence"/>
</dbReference>
<name>A0ACB1B202_MELEN</name>
<keyword evidence="2" id="KW-1185">Reference proteome</keyword>
<organism evidence="1 2">
    <name type="scientific">Meloidogyne enterolobii</name>
    <name type="common">Root-knot nematode worm</name>
    <name type="synonym">Meloidogyne mayaguensis</name>
    <dbReference type="NCBI Taxonomy" id="390850"/>
    <lineage>
        <taxon>Eukaryota</taxon>
        <taxon>Metazoa</taxon>
        <taxon>Ecdysozoa</taxon>
        <taxon>Nematoda</taxon>
        <taxon>Chromadorea</taxon>
        <taxon>Rhabditida</taxon>
        <taxon>Tylenchina</taxon>
        <taxon>Tylenchomorpha</taxon>
        <taxon>Tylenchoidea</taxon>
        <taxon>Meloidogynidae</taxon>
        <taxon>Meloidogyninae</taxon>
        <taxon>Meloidogyne</taxon>
    </lineage>
</organism>
<comment type="caution">
    <text evidence="1">The sequence shown here is derived from an EMBL/GenBank/DDBJ whole genome shotgun (WGS) entry which is preliminary data.</text>
</comment>
<accession>A0ACB1B202</accession>
<dbReference type="EMBL" id="CAVMJV010000167">
    <property type="protein sequence ID" value="CAK5118833.1"/>
    <property type="molecule type" value="Genomic_DNA"/>
</dbReference>